<evidence type="ECO:0000313" key="7">
    <source>
        <dbReference type="EMBL" id="KIN93761.1"/>
    </source>
</evidence>
<sequence length="358" mass="41311">MNLPGPAPSNLEHAHMLANKWMNASKLAELVKTEGLVYKKGKFSAIEEQQLKTAIETFKAGRGLTDDQILEIIFQRNEKGKDNTFWSEITTAVPQRPIIAVYHHVRRAFHPKKQQGKWTPEEDSILKQAVVDLGQQWEKVSERVGRMSSDCRDRYRNHIANRELRVTGPWSKEEEEELTRIVTEMTIQQGKDLDNDVFWGIVSDRMGNRRGRQQCRIKWTDSLSKTVKNEGQKPRWSPQDAYILVHKVDSLRVRDDTEIDWKTLPDQDWNLWSAHSLQRRWLTMKRSIKGYEDMTHQEIMDILRVKKAHLPPAAASIRRRKVTSAASVDDHESVVDPDFDKDTSTIPEAGPSEVVSGI</sequence>
<feature type="compositionally biased region" description="Basic and acidic residues" evidence="4">
    <location>
        <begin position="328"/>
        <end position="343"/>
    </location>
</feature>
<proteinExistence type="predicted"/>
<keyword evidence="3" id="KW-0539">Nucleus</keyword>
<evidence type="ECO:0000256" key="4">
    <source>
        <dbReference type="SAM" id="MobiDB-lite"/>
    </source>
</evidence>
<protein>
    <submittedName>
        <fullName evidence="7">Uncharacterized protein</fullName>
    </submittedName>
</protein>
<dbReference type="STRING" id="870435.A0A0C3J7V8"/>
<feature type="region of interest" description="Disordered" evidence="4">
    <location>
        <begin position="319"/>
        <end position="358"/>
    </location>
</feature>
<organism evidence="7 8">
    <name type="scientific">Pisolithus tinctorius Marx 270</name>
    <dbReference type="NCBI Taxonomy" id="870435"/>
    <lineage>
        <taxon>Eukaryota</taxon>
        <taxon>Fungi</taxon>
        <taxon>Dikarya</taxon>
        <taxon>Basidiomycota</taxon>
        <taxon>Agaricomycotina</taxon>
        <taxon>Agaricomycetes</taxon>
        <taxon>Agaricomycetidae</taxon>
        <taxon>Boletales</taxon>
        <taxon>Sclerodermatineae</taxon>
        <taxon>Pisolithaceae</taxon>
        <taxon>Pisolithus</taxon>
    </lineage>
</organism>
<evidence type="ECO:0000256" key="1">
    <source>
        <dbReference type="ARBA" id="ARBA00004123"/>
    </source>
</evidence>
<feature type="domain" description="Myb-like" evidence="5">
    <location>
        <begin position="162"/>
        <end position="223"/>
    </location>
</feature>
<reference evidence="7 8" key="1">
    <citation type="submission" date="2014-04" db="EMBL/GenBank/DDBJ databases">
        <authorList>
            <consortium name="DOE Joint Genome Institute"/>
            <person name="Kuo A."/>
            <person name="Kohler A."/>
            <person name="Costa M.D."/>
            <person name="Nagy L.G."/>
            <person name="Floudas D."/>
            <person name="Copeland A."/>
            <person name="Barry K.W."/>
            <person name="Cichocki N."/>
            <person name="Veneault-Fourrey C."/>
            <person name="LaButti K."/>
            <person name="Lindquist E.A."/>
            <person name="Lipzen A."/>
            <person name="Lundell T."/>
            <person name="Morin E."/>
            <person name="Murat C."/>
            <person name="Sun H."/>
            <person name="Tunlid A."/>
            <person name="Henrissat B."/>
            <person name="Grigoriev I.V."/>
            <person name="Hibbett D.S."/>
            <person name="Martin F."/>
            <person name="Nordberg H.P."/>
            <person name="Cantor M.N."/>
            <person name="Hua S.X."/>
        </authorList>
    </citation>
    <scope>NUCLEOTIDE SEQUENCE [LARGE SCALE GENOMIC DNA]</scope>
    <source>
        <strain evidence="7 8">Marx 270</strain>
    </source>
</reference>
<dbReference type="PROSITE" id="PS50090">
    <property type="entry name" value="MYB_LIKE"/>
    <property type="match status" value="2"/>
</dbReference>
<dbReference type="EMBL" id="KN832138">
    <property type="protein sequence ID" value="KIN93761.1"/>
    <property type="molecule type" value="Genomic_DNA"/>
</dbReference>
<name>A0A0C3J7V8_PISTI</name>
<keyword evidence="2" id="KW-0238">DNA-binding</keyword>
<reference evidence="8" key="2">
    <citation type="submission" date="2015-01" db="EMBL/GenBank/DDBJ databases">
        <title>Evolutionary Origins and Diversification of the Mycorrhizal Mutualists.</title>
        <authorList>
            <consortium name="DOE Joint Genome Institute"/>
            <consortium name="Mycorrhizal Genomics Consortium"/>
            <person name="Kohler A."/>
            <person name="Kuo A."/>
            <person name="Nagy L.G."/>
            <person name="Floudas D."/>
            <person name="Copeland A."/>
            <person name="Barry K.W."/>
            <person name="Cichocki N."/>
            <person name="Veneault-Fourrey C."/>
            <person name="LaButti K."/>
            <person name="Lindquist E.A."/>
            <person name="Lipzen A."/>
            <person name="Lundell T."/>
            <person name="Morin E."/>
            <person name="Murat C."/>
            <person name="Riley R."/>
            <person name="Ohm R."/>
            <person name="Sun H."/>
            <person name="Tunlid A."/>
            <person name="Henrissat B."/>
            <person name="Grigoriev I.V."/>
            <person name="Hibbett D.S."/>
            <person name="Martin F."/>
        </authorList>
    </citation>
    <scope>NUCLEOTIDE SEQUENCE [LARGE SCALE GENOMIC DNA]</scope>
    <source>
        <strain evidence="8">Marx 270</strain>
    </source>
</reference>
<dbReference type="HOGENOM" id="CLU_025459_1_0_1"/>
<evidence type="ECO:0000256" key="2">
    <source>
        <dbReference type="ARBA" id="ARBA00023125"/>
    </source>
</evidence>
<dbReference type="PANTHER" id="PTHR46380:SF2">
    <property type="entry name" value="CYCLIN-D-BINDING MYB-LIKE TRANSCRIPTION FACTOR 1"/>
    <property type="match status" value="1"/>
</dbReference>
<accession>A0A0C3J7V8</accession>
<feature type="domain" description="Myb-like" evidence="5">
    <location>
        <begin position="110"/>
        <end position="159"/>
    </location>
</feature>
<dbReference type="SUPFAM" id="SSF46689">
    <property type="entry name" value="Homeodomain-like"/>
    <property type="match status" value="2"/>
</dbReference>
<dbReference type="GO" id="GO:0000976">
    <property type="term" value="F:transcription cis-regulatory region binding"/>
    <property type="evidence" value="ECO:0007669"/>
    <property type="project" value="TreeGrafter"/>
</dbReference>
<evidence type="ECO:0000313" key="8">
    <source>
        <dbReference type="Proteomes" id="UP000054217"/>
    </source>
</evidence>
<evidence type="ECO:0000256" key="3">
    <source>
        <dbReference type="ARBA" id="ARBA00023242"/>
    </source>
</evidence>
<dbReference type="PANTHER" id="PTHR46380">
    <property type="entry name" value="CYCLIN-D-BINDING MYB-LIKE TRANSCRIPTION FACTOR 1"/>
    <property type="match status" value="1"/>
</dbReference>
<evidence type="ECO:0000259" key="5">
    <source>
        <dbReference type="PROSITE" id="PS50090"/>
    </source>
</evidence>
<dbReference type="InterPro" id="IPR017930">
    <property type="entry name" value="Myb_dom"/>
</dbReference>
<gene>
    <name evidence="7" type="ORF">M404DRAFT_170313</name>
</gene>
<dbReference type="GO" id="GO:0003700">
    <property type="term" value="F:DNA-binding transcription factor activity"/>
    <property type="evidence" value="ECO:0007669"/>
    <property type="project" value="TreeGrafter"/>
</dbReference>
<dbReference type="GO" id="GO:0005634">
    <property type="term" value="C:nucleus"/>
    <property type="evidence" value="ECO:0007669"/>
    <property type="project" value="UniProtKB-SubCell"/>
</dbReference>
<dbReference type="OrthoDB" id="39591at2759"/>
<dbReference type="InterPro" id="IPR051651">
    <property type="entry name" value="DMTF1_DNA-bind_reg"/>
</dbReference>
<dbReference type="SMART" id="SM00717">
    <property type="entry name" value="SANT"/>
    <property type="match status" value="4"/>
</dbReference>
<dbReference type="InterPro" id="IPR009057">
    <property type="entry name" value="Homeodomain-like_sf"/>
</dbReference>
<dbReference type="CDD" id="cd00167">
    <property type="entry name" value="SANT"/>
    <property type="match status" value="1"/>
</dbReference>
<dbReference type="AlphaFoldDB" id="A0A0C3J7V8"/>
<dbReference type="PROSITE" id="PS51294">
    <property type="entry name" value="HTH_MYB"/>
    <property type="match status" value="1"/>
</dbReference>
<dbReference type="InParanoid" id="A0A0C3J7V8"/>
<dbReference type="Gene3D" id="1.10.10.60">
    <property type="entry name" value="Homeodomain-like"/>
    <property type="match status" value="2"/>
</dbReference>
<keyword evidence="8" id="KW-1185">Reference proteome</keyword>
<dbReference type="Pfam" id="PF00249">
    <property type="entry name" value="Myb_DNA-binding"/>
    <property type="match status" value="1"/>
</dbReference>
<dbReference type="InterPro" id="IPR001005">
    <property type="entry name" value="SANT/Myb"/>
</dbReference>
<feature type="domain" description="HTH myb-type" evidence="6">
    <location>
        <begin position="110"/>
        <end position="163"/>
    </location>
</feature>
<evidence type="ECO:0000259" key="6">
    <source>
        <dbReference type="PROSITE" id="PS51294"/>
    </source>
</evidence>
<comment type="subcellular location">
    <subcellularLocation>
        <location evidence="1">Nucleus</location>
    </subcellularLocation>
</comment>
<dbReference type="FunCoup" id="A0A0C3J7V8">
    <property type="interactions" value="215"/>
</dbReference>
<dbReference type="Proteomes" id="UP000054217">
    <property type="component" value="Unassembled WGS sequence"/>
</dbReference>